<evidence type="ECO:0000313" key="1">
    <source>
        <dbReference type="EMBL" id="MBM9461645.1"/>
    </source>
</evidence>
<sequence length="128" mass="13581">MDATYRNLVKGAETDFVYVALSRGVEVIDRNGEAARPEGAPSTITSVNVFDKALPLGTRVVVMGEQWAPPARGEVVAPSSLKHPAAPVARGGHPQTFALETEDGGIMSGWPDYTFNELTRAAEEGARG</sequence>
<dbReference type="RefSeq" id="WP_205292966.1">
    <property type="nucleotide sequence ID" value="NZ_CP074406.1"/>
</dbReference>
<dbReference type="AlphaFoldDB" id="A0A938Y986"/>
<accession>A0A938Y986</accession>
<keyword evidence="2" id="KW-1185">Reference proteome</keyword>
<gene>
    <name evidence="1" type="ORF">JK386_17225</name>
</gene>
<protein>
    <submittedName>
        <fullName evidence="1">Uncharacterized protein</fullName>
    </submittedName>
</protein>
<organism evidence="1 2">
    <name type="scientific">Nocardioides faecalis</name>
    <dbReference type="NCBI Taxonomy" id="2803858"/>
    <lineage>
        <taxon>Bacteria</taxon>
        <taxon>Bacillati</taxon>
        <taxon>Actinomycetota</taxon>
        <taxon>Actinomycetes</taxon>
        <taxon>Propionibacteriales</taxon>
        <taxon>Nocardioidaceae</taxon>
        <taxon>Nocardioides</taxon>
    </lineage>
</organism>
<name>A0A938Y986_9ACTN</name>
<comment type="caution">
    <text evidence="1">The sequence shown here is derived from an EMBL/GenBank/DDBJ whole genome shotgun (WGS) entry which is preliminary data.</text>
</comment>
<dbReference type="EMBL" id="JAERTX010000021">
    <property type="protein sequence ID" value="MBM9461645.1"/>
    <property type="molecule type" value="Genomic_DNA"/>
</dbReference>
<evidence type="ECO:0000313" key="2">
    <source>
        <dbReference type="Proteomes" id="UP000663791"/>
    </source>
</evidence>
<reference evidence="1" key="1">
    <citation type="submission" date="2021-01" db="EMBL/GenBank/DDBJ databases">
        <title>Novel species in genus Nocardioides.</title>
        <authorList>
            <person name="Zhang G."/>
        </authorList>
    </citation>
    <scope>NUCLEOTIDE SEQUENCE</scope>
    <source>
        <strain evidence="1">Zg-536</strain>
    </source>
</reference>
<proteinExistence type="predicted"/>
<dbReference type="Proteomes" id="UP000663791">
    <property type="component" value="Unassembled WGS sequence"/>
</dbReference>